<dbReference type="PRINTS" id="PR01250">
    <property type="entry name" value="RIBOSOMALL34"/>
</dbReference>
<dbReference type="InterPro" id="IPR018065">
    <property type="entry name" value="Ribosomal_eL34_CS"/>
</dbReference>
<dbReference type="EMBL" id="OU963868">
    <property type="protein sequence ID" value="CAH0392884.1"/>
    <property type="molecule type" value="Genomic_DNA"/>
</dbReference>
<dbReference type="HAMAP" id="MF_00349">
    <property type="entry name" value="Ribosomal_eL34"/>
    <property type="match status" value="1"/>
</dbReference>
<dbReference type="AlphaFoldDB" id="A0A9P0AHC0"/>
<proteinExistence type="inferred from homology"/>
<accession>A0A9P0AHC0</accession>
<dbReference type="InterPro" id="IPR047868">
    <property type="entry name" value="Ribosomal_L34e_arc-type"/>
</dbReference>
<dbReference type="GO" id="GO:1990904">
    <property type="term" value="C:ribonucleoprotein complex"/>
    <property type="evidence" value="ECO:0007669"/>
    <property type="project" value="UniProtKB-KW"/>
</dbReference>
<evidence type="ECO:0000256" key="1">
    <source>
        <dbReference type="ARBA" id="ARBA00009875"/>
    </source>
</evidence>
<evidence type="ECO:0000313" key="7">
    <source>
        <dbReference type="Proteomes" id="UP001152759"/>
    </source>
</evidence>
<dbReference type="Pfam" id="PF01199">
    <property type="entry name" value="Ribosomal_L34e"/>
    <property type="match status" value="1"/>
</dbReference>
<dbReference type="GO" id="GO:0006412">
    <property type="term" value="P:translation"/>
    <property type="evidence" value="ECO:0007669"/>
    <property type="project" value="InterPro"/>
</dbReference>
<reference evidence="6" key="1">
    <citation type="submission" date="2021-12" db="EMBL/GenBank/DDBJ databases">
        <authorList>
            <person name="King R."/>
        </authorList>
    </citation>
    <scope>NUCLEOTIDE SEQUENCE</scope>
</reference>
<dbReference type="Gene3D" id="6.20.340.10">
    <property type="match status" value="1"/>
</dbReference>
<keyword evidence="3" id="KW-0687">Ribonucleoprotein</keyword>
<evidence type="ECO:0000256" key="2">
    <source>
        <dbReference type="ARBA" id="ARBA00022980"/>
    </source>
</evidence>
<evidence type="ECO:0000256" key="4">
    <source>
        <dbReference type="ARBA" id="ARBA00035227"/>
    </source>
</evidence>
<evidence type="ECO:0000256" key="3">
    <source>
        <dbReference type="ARBA" id="ARBA00023274"/>
    </source>
</evidence>
<dbReference type="PANTHER" id="PTHR10759">
    <property type="entry name" value="60S RIBOSOMAL PROTEIN L34"/>
    <property type="match status" value="1"/>
</dbReference>
<dbReference type="InterPro" id="IPR008195">
    <property type="entry name" value="Ribosomal_eL34"/>
</dbReference>
<dbReference type="Gene3D" id="6.20.370.70">
    <property type="match status" value="1"/>
</dbReference>
<protein>
    <recommendedName>
        <fullName evidence="4">Large ribosomal subunit protein eL34</fullName>
    </recommendedName>
    <alternativeName>
        <fullName evidence="5">60S ribosomal protein L34</fullName>
    </alternativeName>
</protein>
<sequence length="125" mass="14736">MVQRVVLRRRLSYNTNSNKRKVIRTPGGRYVYHYLKKKGSVPTCGDCRVKLQGCTPSRPFERSRINKRRRSFNRAYGGQLCHKCVTQKIVRAFLLEEQKLVKKLLRAQRDKNKGKEVKKDKKSKD</sequence>
<dbReference type="GO" id="GO:0003735">
    <property type="term" value="F:structural constituent of ribosome"/>
    <property type="evidence" value="ECO:0007669"/>
    <property type="project" value="InterPro"/>
</dbReference>
<dbReference type="PROSITE" id="PS01145">
    <property type="entry name" value="RIBOSOMAL_L34E"/>
    <property type="match status" value="1"/>
</dbReference>
<dbReference type="OrthoDB" id="277449at2759"/>
<dbReference type="GO" id="GO:0005840">
    <property type="term" value="C:ribosome"/>
    <property type="evidence" value="ECO:0007669"/>
    <property type="project" value="UniProtKB-KW"/>
</dbReference>
<evidence type="ECO:0000313" key="6">
    <source>
        <dbReference type="EMBL" id="CAH0392884.1"/>
    </source>
</evidence>
<gene>
    <name evidence="6" type="ORF">BEMITA_LOCUS11345</name>
</gene>
<dbReference type="KEGG" id="btab:109035376"/>
<organism evidence="6 7">
    <name type="scientific">Bemisia tabaci</name>
    <name type="common">Sweetpotato whitefly</name>
    <name type="synonym">Aleurodes tabaci</name>
    <dbReference type="NCBI Taxonomy" id="7038"/>
    <lineage>
        <taxon>Eukaryota</taxon>
        <taxon>Metazoa</taxon>
        <taxon>Ecdysozoa</taxon>
        <taxon>Arthropoda</taxon>
        <taxon>Hexapoda</taxon>
        <taxon>Insecta</taxon>
        <taxon>Pterygota</taxon>
        <taxon>Neoptera</taxon>
        <taxon>Paraneoptera</taxon>
        <taxon>Hemiptera</taxon>
        <taxon>Sternorrhyncha</taxon>
        <taxon>Aleyrodoidea</taxon>
        <taxon>Aleyrodidae</taxon>
        <taxon>Aleyrodinae</taxon>
        <taxon>Bemisia</taxon>
    </lineage>
</organism>
<keyword evidence="7" id="KW-1185">Reference proteome</keyword>
<comment type="similarity">
    <text evidence="1">Belongs to the eukaryotic ribosomal protein eL34 family.</text>
</comment>
<dbReference type="Proteomes" id="UP001152759">
    <property type="component" value="Chromosome 7"/>
</dbReference>
<keyword evidence="2" id="KW-0689">Ribosomal protein</keyword>
<dbReference type="InterPro" id="IPR038562">
    <property type="entry name" value="Ribosomal_eL34_C_sf"/>
</dbReference>
<name>A0A9P0AHC0_BEMTA</name>
<evidence type="ECO:0000256" key="5">
    <source>
        <dbReference type="ARBA" id="ARBA00035333"/>
    </source>
</evidence>